<dbReference type="Proteomes" id="UP000177354">
    <property type="component" value="Unassembled WGS sequence"/>
</dbReference>
<feature type="region of interest" description="Disordered" evidence="1">
    <location>
        <begin position="1"/>
        <end position="22"/>
    </location>
</feature>
<sequence length="70" mass="7424">MVETFTPFRAGPTGEKENGGPAVQPLGTTFTEIDQLAAGLTDEQAEGMDPKDVEALADFESETSDRFVGC</sequence>
<evidence type="ECO:0000313" key="2">
    <source>
        <dbReference type="EMBL" id="OGG08083.1"/>
    </source>
</evidence>
<gene>
    <name evidence="2" type="ORF">A2777_01720</name>
</gene>
<protein>
    <submittedName>
        <fullName evidence="2">Uncharacterized protein</fullName>
    </submittedName>
</protein>
<reference evidence="2 3" key="1">
    <citation type="journal article" date="2016" name="Nat. Commun.">
        <title>Thousands of microbial genomes shed light on interconnected biogeochemical processes in an aquifer system.</title>
        <authorList>
            <person name="Anantharaman K."/>
            <person name="Brown C.T."/>
            <person name="Hug L.A."/>
            <person name="Sharon I."/>
            <person name="Castelle C.J."/>
            <person name="Probst A.J."/>
            <person name="Thomas B.C."/>
            <person name="Singh A."/>
            <person name="Wilkins M.J."/>
            <person name="Karaoz U."/>
            <person name="Brodie E.L."/>
            <person name="Williams K.H."/>
            <person name="Hubbard S.S."/>
            <person name="Banfield J.F."/>
        </authorList>
    </citation>
    <scope>NUCLEOTIDE SEQUENCE [LARGE SCALE GENOMIC DNA]</scope>
</reference>
<accession>A0A1F5Z6R7</accession>
<organism evidence="2 3">
    <name type="scientific">Candidatus Gottesmanbacteria bacterium RIFCSPHIGHO2_01_FULL_40_15</name>
    <dbReference type="NCBI Taxonomy" id="1798376"/>
    <lineage>
        <taxon>Bacteria</taxon>
        <taxon>Candidatus Gottesmaniibacteriota</taxon>
    </lineage>
</organism>
<evidence type="ECO:0000256" key="1">
    <source>
        <dbReference type="SAM" id="MobiDB-lite"/>
    </source>
</evidence>
<evidence type="ECO:0000313" key="3">
    <source>
        <dbReference type="Proteomes" id="UP000177354"/>
    </source>
</evidence>
<comment type="caution">
    <text evidence="2">The sequence shown here is derived from an EMBL/GenBank/DDBJ whole genome shotgun (WGS) entry which is preliminary data.</text>
</comment>
<proteinExistence type="predicted"/>
<dbReference type="EMBL" id="MFJF01000005">
    <property type="protein sequence ID" value="OGG08083.1"/>
    <property type="molecule type" value="Genomic_DNA"/>
</dbReference>
<name>A0A1F5Z6R7_9BACT</name>
<dbReference type="AlphaFoldDB" id="A0A1F5Z6R7"/>